<organism evidence="1 2">
    <name type="scientific">Papaver atlanticum</name>
    <dbReference type="NCBI Taxonomy" id="357466"/>
    <lineage>
        <taxon>Eukaryota</taxon>
        <taxon>Viridiplantae</taxon>
        <taxon>Streptophyta</taxon>
        <taxon>Embryophyta</taxon>
        <taxon>Tracheophyta</taxon>
        <taxon>Spermatophyta</taxon>
        <taxon>Magnoliopsida</taxon>
        <taxon>Ranunculales</taxon>
        <taxon>Papaveraceae</taxon>
        <taxon>Papaveroideae</taxon>
        <taxon>Papaver</taxon>
    </lineage>
</organism>
<reference evidence="1" key="1">
    <citation type="submission" date="2022-04" db="EMBL/GenBank/DDBJ databases">
        <title>A functionally conserved STORR gene fusion in Papaver species that diverged 16.8 million years ago.</title>
        <authorList>
            <person name="Catania T."/>
        </authorList>
    </citation>
    <scope>NUCLEOTIDE SEQUENCE</scope>
    <source>
        <strain evidence="1">S-188037</strain>
    </source>
</reference>
<name>A0AAD4TLT0_9MAGN</name>
<gene>
    <name evidence="1" type="ORF">MKW98_022886</name>
</gene>
<proteinExistence type="predicted"/>
<evidence type="ECO:0000313" key="1">
    <source>
        <dbReference type="EMBL" id="KAI3963464.1"/>
    </source>
</evidence>
<protein>
    <submittedName>
        <fullName evidence="1">Uncharacterized protein</fullName>
    </submittedName>
</protein>
<keyword evidence="2" id="KW-1185">Reference proteome</keyword>
<evidence type="ECO:0000313" key="2">
    <source>
        <dbReference type="Proteomes" id="UP001202328"/>
    </source>
</evidence>
<accession>A0AAD4TLT0</accession>
<dbReference type="PANTHER" id="PTHR37181:SF1">
    <property type="entry name" value="F6A14.6 PROTEIN"/>
    <property type="match status" value="1"/>
</dbReference>
<dbReference type="PANTHER" id="PTHR37181">
    <property type="entry name" value="F6A14.6 PROTEIN"/>
    <property type="match status" value="1"/>
</dbReference>
<dbReference type="Proteomes" id="UP001202328">
    <property type="component" value="Unassembled WGS sequence"/>
</dbReference>
<sequence length="390" mass="43504">MSLLDLIKEAAAAADSETSVESKYPIVLNAIPILSDLKAAKDQTDDTNLIKRVEGWKVSEIDAEIIESGNKFTKKLKKKLKNPKSFNTDEFLEILHSFLKKIVDLLNLSDDDVSSSVCLMLEKSGVFIGKNVLSLILEASLKLEVWDVLKTLIIQGVTCVDLIEILVTKQRADLLCLCVKHVSDIQSDDFVSVFKYFLTPPKGSNKNMISVRQDWENQANLAIESCSSRRNDKSLLAKEASILLMVAYDGFTPAEVCLHYLFASSNLDSLTLSYVLSRLSGTEMLSLIKYLGKWLKKYEKFPQANPCPKAGKKLGLNACDWVPSLKSIVKYLGLVLDEHFSKFVLYTEFQEELRSINGVVQSLASEARLCCSVADVVENLKLETQSQKDA</sequence>
<comment type="caution">
    <text evidence="1">The sequence shown here is derived from an EMBL/GenBank/DDBJ whole genome shotgun (WGS) entry which is preliminary data.</text>
</comment>
<dbReference type="EMBL" id="JAJJMB010000061">
    <property type="protein sequence ID" value="KAI3963464.1"/>
    <property type="molecule type" value="Genomic_DNA"/>
</dbReference>
<dbReference type="AlphaFoldDB" id="A0AAD4TLT0"/>